<dbReference type="InterPro" id="IPR027486">
    <property type="entry name" value="Ribosomal_uS10_dom"/>
</dbReference>
<name>A0A6J2XEZ8_SITOR</name>
<dbReference type="Proteomes" id="UP000504635">
    <property type="component" value="Unplaced"/>
</dbReference>
<dbReference type="FunCoup" id="A0A6J2XEZ8">
    <property type="interactions" value="394"/>
</dbReference>
<dbReference type="KEGG" id="soy:115877703"/>
<dbReference type="OrthoDB" id="5984298at2759"/>
<evidence type="ECO:0000313" key="5">
    <source>
        <dbReference type="RefSeq" id="XP_030749832.1"/>
    </source>
</evidence>
<dbReference type="GO" id="GO:0005761">
    <property type="term" value="C:mitochondrial ribosome"/>
    <property type="evidence" value="ECO:0007669"/>
    <property type="project" value="InterPro"/>
</dbReference>
<evidence type="ECO:0000313" key="4">
    <source>
        <dbReference type="Proteomes" id="UP000504635"/>
    </source>
</evidence>
<dbReference type="SMART" id="SM01403">
    <property type="entry name" value="Ribosomal_S10"/>
    <property type="match status" value="1"/>
</dbReference>
<evidence type="ECO:0000256" key="2">
    <source>
        <dbReference type="ARBA" id="ARBA00023274"/>
    </source>
</evidence>
<accession>A0A6J2XEZ8</accession>
<dbReference type="Gene3D" id="3.30.70.600">
    <property type="entry name" value="Ribosomal protein S10 domain"/>
    <property type="match status" value="1"/>
</dbReference>
<keyword evidence="1" id="KW-0689">Ribosomal protein</keyword>
<dbReference type="Pfam" id="PF00338">
    <property type="entry name" value="Ribosomal_S10"/>
    <property type="match status" value="1"/>
</dbReference>
<proteinExistence type="predicted"/>
<dbReference type="CTD" id="51642"/>
<dbReference type="GeneID" id="115877703"/>
<dbReference type="InterPro" id="IPR036838">
    <property type="entry name" value="Ribosomal_uS10_dom_sf"/>
</dbReference>
<dbReference type="RefSeq" id="XP_030749832.1">
    <property type="nucleotide sequence ID" value="XM_030893972.1"/>
</dbReference>
<evidence type="ECO:0000259" key="3">
    <source>
        <dbReference type="SMART" id="SM01403"/>
    </source>
</evidence>
<dbReference type="PANTHER" id="PTHR13473:SF0">
    <property type="entry name" value="LARGE RIBOSOMAL SUBUNIT PROTEIN ML48"/>
    <property type="match status" value="1"/>
</dbReference>
<keyword evidence="4" id="KW-1185">Reference proteome</keyword>
<reference evidence="5" key="1">
    <citation type="submission" date="2025-08" db="UniProtKB">
        <authorList>
            <consortium name="RefSeq"/>
        </authorList>
    </citation>
    <scope>IDENTIFICATION</scope>
    <source>
        <tissue evidence="5">Gonads</tissue>
    </source>
</reference>
<keyword evidence="2" id="KW-0687">Ribonucleoprotein</keyword>
<gene>
    <name evidence="5" type="primary">LOC115877703</name>
</gene>
<dbReference type="SUPFAM" id="SSF54999">
    <property type="entry name" value="Ribosomal protein S10"/>
    <property type="match status" value="1"/>
</dbReference>
<dbReference type="AlphaFoldDB" id="A0A6J2XEZ8"/>
<feature type="domain" description="Small ribosomal subunit protein uS10" evidence="3">
    <location>
        <begin position="44"/>
        <end position="139"/>
    </location>
</feature>
<evidence type="ECO:0000256" key="1">
    <source>
        <dbReference type="ARBA" id="ARBA00022980"/>
    </source>
</evidence>
<dbReference type="GO" id="GO:1990904">
    <property type="term" value="C:ribonucleoprotein complex"/>
    <property type="evidence" value="ECO:0007669"/>
    <property type="project" value="UniProtKB-KW"/>
</dbReference>
<dbReference type="InterPro" id="IPR027487">
    <property type="entry name" value="Ribosomal_mL48"/>
</dbReference>
<organism evidence="4 5">
    <name type="scientific">Sitophilus oryzae</name>
    <name type="common">Rice weevil</name>
    <name type="synonym">Curculio oryzae</name>
    <dbReference type="NCBI Taxonomy" id="7048"/>
    <lineage>
        <taxon>Eukaryota</taxon>
        <taxon>Metazoa</taxon>
        <taxon>Ecdysozoa</taxon>
        <taxon>Arthropoda</taxon>
        <taxon>Hexapoda</taxon>
        <taxon>Insecta</taxon>
        <taxon>Pterygota</taxon>
        <taxon>Neoptera</taxon>
        <taxon>Endopterygota</taxon>
        <taxon>Coleoptera</taxon>
        <taxon>Polyphaga</taxon>
        <taxon>Cucujiformia</taxon>
        <taxon>Curculionidae</taxon>
        <taxon>Dryophthorinae</taxon>
        <taxon>Sitophilus</taxon>
    </lineage>
</organism>
<dbReference type="InParanoid" id="A0A6J2XEZ8"/>
<dbReference type="PANTHER" id="PTHR13473">
    <property type="entry name" value="MITOCHONDRIAL RIBOSOMAL PROTEIN L48"/>
    <property type="match status" value="1"/>
</dbReference>
<sequence>MNTLRKSLKLTHNLKCLRKYSNSLYEPDYLDALKPKIPLYEALNIQVRGYDYPVLENYQKYLHNIINNMDINVEDAWAVPAQVMKITTYKPQSEVVDGQYELKTYERVIQVTDISTVQLPLLLRVIEASTPAGVTIDVAVHDEYHDKARYVPDSQLKALQQELVDLGGPSKKK</sequence>
<protein>
    <submittedName>
        <fullName evidence="5">Uncharacterized protein LOC115877703</fullName>
    </submittedName>
</protein>